<dbReference type="eggNOG" id="COG2010">
    <property type="taxonomic scope" value="Bacteria"/>
</dbReference>
<name>F4CAI3_SPHS2</name>
<dbReference type="OrthoDB" id="708774at2"/>
<dbReference type="HOGENOM" id="CLU_2035142_0_0_10"/>
<protein>
    <recommendedName>
        <fullName evidence="3">Cytochrome c domain-containing protein</fullName>
    </recommendedName>
</protein>
<gene>
    <name evidence="2" type="ordered locus">Sph21_4657</name>
</gene>
<dbReference type="STRING" id="743722.Sph21_4657"/>
<evidence type="ECO:0000256" key="1">
    <source>
        <dbReference type="SAM" id="SignalP"/>
    </source>
</evidence>
<proteinExistence type="predicted"/>
<dbReference type="InterPro" id="IPR036909">
    <property type="entry name" value="Cyt_c-like_dom_sf"/>
</dbReference>
<reference evidence="2" key="1">
    <citation type="submission" date="2011-03" db="EMBL/GenBank/DDBJ databases">
        <title>Complete sequence of Sphingobacterium sp. 21.</title>
        <authorList>
            <consortium name="US DOE Joint Genome Institute"/>
            <person name="Lucas S."/>
            <person name="Copeland A."/>
            <person name="Lapidus A."/>
            <person name="Cheng J.-F."/>
            <person name="Goodwin L."/>
            <person name="Pitluck S."/>
            <person name="Davenport K."/>
            <person name="Detter J.C."/>
            <person name="Han C."/>
            <person name="Tapia R."/>
            <person name="Land M."/>
            <person name="Hauser L."/>
            <person name="Kyrpides N."/>
            <person name="Ivanova N."/>
            <person name="Ovchinnikova G."/>
            <person name="Pagani I."/>
            <person name="Siebers A.K."/>
            <person name="Allgaier M."/>
            <person name="Thelen M.P."/>
            <person name="Hugenholtz P."/>
            <person name="Woyke T."/>
        </authorList>
    </citation>
    <scope>NUCLEOTIDE SEQUENCE</scope>
    <source>
        <strain evidence="2">21</strain>
    </source>
</reference>
<dbReference type="SUPFAM" id="SSF46626">
    <property type="entry name" value="Cytochrome c"/>
    <property type="match status" value="1"/>
</dbReference>
<dbReference type="PATRIC" id="fig|743722.3.peg.4954"/>
<dbReference type="GO" id="GO:0009055">
    <property type="term" value="F:electron transfer activity"/>
    <property type="evidence" value="ECO:0007669"/>
    <property type="project" value="InterPro"/>
</dbReference>
<dbReference type="GO" id="GO:0020037">
    <property type="term" value="F:heme binding"/>
    <property type="evidence" value="ECO:0007669"/>
    <property type="project" value="InterPro"/>
</dbReference>
<feature type="chain" id="PRO_5003306409" description="Cytochrome c domain-containing protein" evidence="1">
    <location>
        <begin position="27"/>
        <end position="125"/>
    </location>
</feature>
<dbReference type="EMBL" id="CP002584">
    <property type="protein sequence ID" value="ADZ81167.1"/>
    <property type="molecule type" value="Genomic_DNA"/>
</dbReference>
<feature type="signal peptide" evidence="1">
    <location>
        <begin position="1"/>
        <end position="26"/>
    </location>
</feature>
<evidence type="ECO:0000313" key="2">
    <source>
        <dbReference type="EMBL" id="ADZ81167.1"/>
    </source>
</evidence>
<sequence>MKVTKKKSLYTLAVLASFIAVLYSCSKDQAVVEPEKPGNEEVTAENVSYSNFAGALFQTKCAGCHAAGGGASGRWTFSGFASVRDNGARINNVVLVTGTMPVGGSLSANEKALLKAWFDRNMPEQ</sequence>
<organism evidence="2">
    <name type="scientific">Sphingobacterium sp. (strain 21)</name>
    <dbReference type="NCBI Taxonomy" id="743722"/>
    <lineage>
        <taxon>Bacteria</taxon>
        <taxon>Pseudomonadati</taxon>
        <taxon>Bacteroidota</taxon>
        <taxon>Sphingobacteriia</taxon>
        <taxon>Sphingobacteriales</taxon>
        <taxon>Sphingobacteriaceae</taxon>
        <taxon>Sphingobacterium</taxon>
    </lineage>
</organism>
<dbReference type="PROSITE" id="PS51257">
    <property type="entry name" value="PROKAR_LIPOPROTEIN"/>
    <property type="match status" value="1"/>
</dbReference>
<evidence type="ECO:0008006" key="3">
    <source>
        <dbReference type="Google" id="ProtNLM"/>
    </source>
</evidence>
<dbReference type="KEGG" id="shg:Sph21_4657"/>
<accession>F4CAI3</accession>
<dbReference type="AlphaFoldDB" id="F4CAI3"/>
<keyword evidence="1" id="KW-0732">Signal</keyword>